<name>F7NDU3_9FIRM</name>
<dbReference type="SUPFAM" id="SSF90123">
    <property type="entry name" value="ABC transporter transmembrane region"/>
    <property type="match status" value="1"/>
</dbReference>
<dbReference type="Gene3D" id="1.20.1560.10">
    <property type="entry name" value="ABC transporter type 1, transmembrane domain"/>
    <property type="match status" value="1"/>
</dbReference>
<dbReference type="PROSITE" id="PS50893">
    <property type="entry name" value="ABC_TRANSPORTER_2"/>
    <property type="match status" value="1"/>
</dbReference>
<dbReference type="RefSeq" id="WP_004091898.1">
    <property type="nucleotide sequence ID" value="NZ_AFGF01000013.1"/>
</dbReference>
<feature type="transmembrane region" description="Helical" evidence="7">
    <location>
        <begin position="136"/>
        <end position="153"/>
    </location>
</feature>
<dbReference type="EMBL" id="AFGF01000013">
    <property type="protein sequence ID" value="EGO65758.1"/>
    <property type="molecule type" value="Genomic_DNA"/>
</dbReference>
<evidence type="ECO:0000256" key="1">
    <source>
        <dbReference type="ARBA" id="ARBA00004651"/>
    </source>
</evidence>
<evidence type="ECO:0000313" key="10">
    <source>
        <dbReference type="EMBL" id="EGO65758.1"/>
    </source>
</evidence>
<dbReference type="eggNOG" id="COG1132">
    <property type="taxonomic scope" value="Bacteria"/>
</dbReference>
<dbReference type="Pfam" id="PF00005">
    <property type="entry name" value="ABC_tran"/>
    <property type="match status" value="1"/>
</dbReference>
<keyword evidence="5 7" id="KW-1133">Transmembrane helix</keyword>
<dbReference type="FunFam" id="3.40.50.300:FF:000218">
    <property type="entry name" value="Multidrug ABC transporter ATP-binding protein"/>
    <property type="match status" value="1"/>
</dbReference>
<evidence type="ECO:0000256" key="7">
    <source>
        <dbReference type="SAM" id="Phobius"/>
    </source>
</evidence>
<evidence type="ECO:0000256" key="3">
    <source>
        <dbReference type="ARBA" id="ARBA00022741"/>
    </source>
</evidence>
<dbReference type="Proteomes" id="UP000003240">
    <property type="component" value="Unassembled WGS sequence"/>
</dbReference>
<dbReference type="Pfam" id="PF00664">
    <property type="entry name" value="ABC_membrane"/>
    <property type="match status" value="1"/>
</dbReference>
<organism evidence="10 11">
    <name type="scientific">Acetonema longum DSM 6540</name>
    <dbReference type="NCBI Taxonomy" id="1009370"/>
    <lineage>
        <taxon>Bacteria</taxon>
        <taxon>Bacillati</taxon>
        <taxon>Bacillota</taxon>
        <taxon>Negativicutes</taxon>
        <taxon>Acetonemataceae</taxon>
        <taxon>Acetonema</taxon>
    </lineage>
</organism>
<dbReference type="InterPro" id="IPR017871">
    <property type="entry name" value="ABC_transporter-like_CS"/>
</dbReference>
<gene>
    <name evidence="10" type="ORF">ALO_01000</name>
</gene>
<dbReference type="InterPro" id="IPR003593">
    <property type="entry name" value="AAA+_ATPase"/>
</dbReference>
<evidence type="ECO:0000259" key="9">
    <source>
        <dbReference type="PROSITE" id="PS50929"/>
    </source>
</evidence>
<dbReference type="GO" id="GO:0015421">
    <property type="term" value="F:ABC-type oligopeptide transporter activity"/>
    <property type="evidence" value="ECO:0007669"/>
    <property type="project" value="TreeGrafter"/>
</dbReference>
<keyword evidence="4" id="KW-0067">ATP-binding</keyword>
<dbReference type="PANTHER" id="PTHR43394">
    <property type="entry name" value="ATP-DEPENDENT PERMEASE MDL1, MITOCHONDRIAL"/>
    <property type="match status" value="1"/>
</dbReference>
<dbReference type="PROSITE" id="PS00211">
    <property type="entry name" value="ABC_TRANSPORTER_1"/>
    <property type="match status" value="1"/>
</dbReference>
<feature type="domain" description="ABC transmembrane type-1" evidence="9">
    <location>
        <begin position="19"/>
        <end position="300"/>
    </location>
</feature>
<dbReference type="GO" id="GO:0005886">
    <property type="term" value="C:plasma membrane"/>
    <property type="evidence" value="ECO:0007669"/>
    <property type="project" value="UniProtKB-SubCell"/>
</dbReference>
<dbReference type="AlphaFoldDB" id="F7NDU3"/>
<reference evidence="10 11" key="1">
    <citation type="journal article" date="2011" name="EMBO J.">
        <title>Structural diversity of bacterial flagellar motors.</title>
        <authorList>
            <person name="Chen S."/>
            <person name="Beeby M."/>
            <person name="Murphy G.E."/>
            <person name="Leadbetter J.R."/>
            <person name="Hendrixson D.R."/>
            <person name="Briegel A."/>
            <person name="Li Z."/>
            <person name="Shi J."/>
            <person name="Tocheva E.I."/>
            <person name="Muller A."/>
            <person name="Dobro M.J."/>
            <person name="Jensen G.J."/>
        </authorList>
    </citation>
    <scope>NUCLEOTIDE SEQUENCE [LARGE SCALE GENOMIC DNA]</scope>
    <source>
        <strain evidence="10 11">DSM 6540</strain>
    </source>
</reference>
<comment type="subcellular location">
    <subcellularLocation>
        <location evidence="1">Cell membrane</location>
        <topology evidence="1">Multi-pass membrane protein</topology>
    </subcellularLocation>
</comment>
<dbReference type="InterPro" id="IPR027417">
    <property type="entry name" value="P-loop_NTPase"/>
</dbReference>
<dbReference type="SMART" id="SM00382">
    <property type="entry name" value="AAA"/>
    <property type="match status" value="1"/>
</dbReference>
<evidence type="ECO:0000256" key="4">
    <source>
        <dbReference type="ARBA" id="ARBA00022840"/>
    </source>
</evidence>
<proteinExistence type="predicted"/>
<dbReference type="Gene3D" id="3.40.50.300">
    <property type="entry name" value="P-loop containing nucleotide triphosphate hydrolases"/>
    <property type="match status" value="1"/>
</dbReference>
<dbReference type="GO" id="GO:0016887">
    <property type="term" value="F:ATP hydrolysis activity"/>
    <property type="evidence" value="ECO:0007669"/>
    <property type="project" value="InterPro"/>
</dbReference>
<sequence length="573" mass="63861">MLALYWHKLFVPYWPIVMISLLCFIIASAAGLAAPVVMQLLIDNVLTAGERYQLHIISVGIVILYLLKGLFLYAYSYTMGRVGNQMLQAVRQEMYAKIQSMDYSYFLKRPPGEMISLFTNDLLFIQQAVTVSISDFIVESLNVIAIMLIMIYFDWQLSLVTFATLPFIVLAISFFNKKVGRLGALMTETMEKVSGLLHHSLLSVVTVQSYNREEYEYQKFSAKIWQAAGEFLKIQRLNAMLVPLIEFLAAIGLTVIIWFGGRAVIEGDLTIGGMFAFLVYIINIPPPVRKIAQAYTAMKLGLVAWKRIETLYAQQPAVIDGSLEVPAGVKGIVEFEQVSFRYRSDVEILNHISFTAKPGEFIAIVGPSGAGKSSIANLLLRLFDPTTGRIMVDGVNIRDYRVSQLRRRIGFIQQEPILFNASIRENIRYGCPDATAEQVEQAARMASAHDFIMELPQGYDSPAGEMGGLLSGGQRQRIAIARALILQPAILLLDEPTASLDTQSEMSVMESIRQASIGRTTFIITHRLSTLQPSDRVIYLSGGNIAVSGTQLDIMQHREIHLHDSALVNKPSC</sequence>
<dbReference type="SUPFAM" id="SSF52540">
    <property type="entry name" value="P-loop containing nucleoside triphosphate hydrolases"/>
    <property type="match status" value="1"/>
</dbReference>
<accession>F7NDU3</accession>
<evidence type="ECO:0000313" key="11">
    <source>
        <dbReference type="Proteomes" id="UP000003240"/>
    </source>
</evidence>
<dbReference type="InterPro" id="IPR039421">
    <property type="entry name" value="Type_1_exporter"/>
</dbReference>
<feature type="transmembrane region" description="Helical" evidence="7">
    <location>
        <begin position="159"/>
        <end position="176"/>
    </location>
</feature>
<dbReference type="InterPro" id="IPR003439">
    <property type="entry name" value="ABC_transporter-like_ATP-bd"/>
</dbReference>
<evidence type="ECO:0000256" key="2">
    <source>
        <dbReference type="ARBA" id="ARBA00022692"/>
    </source>
</evidence>
<dbReference type="STRING" id="1009370.ALO_01000"/>
<dbReference type="PROSITE" id="PS50929">
    <property type="entry name" value="ABC_TM1F"/>
    <property type="match status" value="1"/>
</dbReference>
<feature type="transmembrane region" description="Helical" evidence="7">
    <location>
        <begin position="54"/>
        <end position="75"/>
    </location>
</feature>
<evidence type="ECO:0000256" key="5">
    <source>
        <dbReference type="ARBA" id="ARBA00022989"/>
    </source>
</evidence>
<dbReference type="CDD" id="cd18552">
    <property type="entry name" value="ABC_6TM_MsbA_like"/>
    <property type="match status" value="1"/>
</dbReference>
<keyword evidence="11" id="KW-1185">Reference proteome</keyword>
<keyword evidence="6 7" id="KW-0472">Membrane</keyword>
<feature type="domain" description="ABC transporter" evidence="8">
    <location>
        <begin position="333"/>
        <end position="567"/>
    </location>
</feature>
<feature type="transmembrane region" description="Helical" evidence="7">
    <location>
        <begin position="267"/>
        <end position="284"/>
    </location>
</feature>
<dbReference type="OrthoDB" id="9762778at2"/>
<keyword evidence="2 7" id="KW-0812">Transmembrane</keyword>
<evidence type="ECO:0000256" key="6">
    <source>
        <dbReference type="ARBA" id="ARBA00023136"/>
    </source>
</evidence>
<feature type="transmembrane region" description="Helical" evidence="7">
    <location>
        <begin position="12"/>
        <end position="34"/>
    </location>
</feature>
<dbReference type="GO" id="GO:0005524">
    <property type="term" value="F:ATP binding"/>
    <property type="evidence" value="ECO:0007669"/>
    <property type="project" value="UniProtKB-KW"/>
</dbReference>
<evidence type="ECO:0000259" key="8">
    <source>
        <dbReference type="PROSITE" id="PS50893"/>
    </source>
</evidence>
<dbReference type="InterPro" id="IPR011527">
    <property type="entry name" value="ABC1_TM_dom"/>
</dbReference>
<keyword evidence="3" id="KW-0547">Nucleotide-binding</keyword>
<dbReference type="InterPro" id="IPR036640">
    <property type="entry name" value="ABC1_TM_sf"/>
</dbReference>
<dbReference type="PANTHER" id="PTHR43394:SF1">
    <property type="entry name" value="ATP-BINDING CASSETTE SUB-FAMILY B MEMBER 10, MITOCHONDRIAL"/>
    <property type="match status" value="1"/>
</dbReference>
<protein>
    <submittedName>
        <fullName evidence="10">Lipid A ABC exporter, fused ATPase and inner membrane subunits MsbA</fullName>
    </submittedName>
</protein>
<comment type="caution">
    <text evidence="10">The sequence shown here is derived from an EMBL/GenBank/DDBJ whole genome shotgun (WGS) entry which is preliminary data.</text>
</comment>
<feature type="transmembrane region" description="Helical" evidence="7">
    <location>
        <begin position="241"/>
        <end position="261"/>
    </location>
</feature>